<gene>
    <name evidence="1" type="ORF">NQ176_g7316</name>
</gene>
<protein>
    <submittedName>
        <fullName evidence="1">Uncharacterized protein</fullName>
    </submittedName>
</protein>
<proteinExistence type="predicted"/>
<accession>A0ACC1N133</accession>
<name>A0ACC1N133_9HYPO</name>
<dbReference type="EMBL" id="JANJQO010001204">
    <property type="protein sequence ID" value="KAJ2972159.1"/>
    <property type="molecule type" value="Genomic_DNA"/>
</dbReference>
<comment type="caution">
    <text evidence="1">The sequence shown here is derived from an EMBL/GenBank/DDBJ whole genome shotgun (WGS) entry which is preliminary data.</text>
</comment>
<reference evidence="1" key="1">
    <citation type="submission" date="2022-08" db="EMBL/GenBank/DDBJ databases">
        <title>Genome Sequence of Lecanicillium fungicola.</title>
        <authorList>
            <person name="Buettner E."/>
        </authorList>
    </citation>
    <scope>NUCLEOTIDE SEQUENCE</scope>
    <source>
        <strain evidence="1">Babe33</strain>
    </source>
</reference>
<organism evidence="1 2">
    <name type="scientific">Zarea fungicola</name>
    <dbReference type="NCBI Taxonomy" id="93591"/>
    <lineage>
        <taxon>Eukaryota</taxon>
        <taxon>Fungi</taxon>
        <taxon>Dikarya</taxon>
        <taxon>Ascomycota</taxon>
        <taxon>Pezizomycotina</taxon>
        <taxon>Sordariomycetes</taxon>
        <taxon>Hypocreomycetidae</taxon>
        <taxon>Hypocreales</taxon>
        <taxon>Cordycipitaceae</taxon>
        <taxon>Zarea</taxon>
    </lineage>
</organism>
<keyword evidence="2" id="KW-1185">Reference proteome</keyword>
<evidence type="ECO:0000313" key="2">
    <source>
        <dbReference type="Proteomes" id="UP001143910"/>
    </source>
</evidence>
<sequence>MFCSYSRMSHSLLCNKNKVIKKSKAGNSLGQQRPSRVFLRHRIKVDIYDRAGNNINHQASDSPGKLTIAEPNEHSLSLRAIHEISIHRDSHTQLAILDIYQNCHFLTETTADGVLIGTSTVSTAYSLSAGGPIVHPLVKSLLITPISPRSLSFWSLVLPLDTRVVLRMSAQNRGRELELSIDGKRRCVVLPSNEIRVEGELIGRSKPGEERHGGVPCAVRTDEDDPWVGELNGLLKFNLPLGRDPSMDDLSN</sequence>
<evidence type="ECO:0000313" key="1">
    <source>
        <dbReference type="EMBL" id="KAJ2972159.1"/>
    </source>
</evidence>
<dbReference type="Proteomes" id="UP001143910">
    <property type="component" value="Unassembled WGS sequence"/>
</dbReference>